<keyword evidence="3" id="KW-0479">Metal-binding</keyword>
<accession>A0A8D5FL02</accession>
<dbReference type="GO" id="GO:0004632">
    <property type="term" value="F:phosphopantothenate--cysteine ligase activity"/>
    <property type="evidence" value="ECO:0007669"/>
    <property type="project" value="UniProtKB-UniRule"/>
</dbReference>
<feature type="binding site" evidence="3">
    <location>
        <position position="324"/>
    </location>
    <ligand>
        <name>CTP</name>
        <dbReference type="ChEBI" id="CHEBI:37563"/>
    </ligand>
</feature>
<protein>
    <recommendedName>
        <fullName evidence="3">Coenzyme A biosynthesis bifunctional protein CoaBC</fullName>
    </recommendedName>
    <alternativeName>
        <fullName evidence="3">DNA/pantothenate metabolism flavoprotein</fullName>
    </alternativeName>
    <alternativeName>
        <fullName evidence="3">Phosphopantothenoylcysteine synthetase/decarboxylase</fullName>
        <shortName evidence="3">PPCS-PPCDC</shortName>
    </alternativeName>
    <domain>
        <recommendedName>
            <fullName evidence="3">Phosphopantothenoylcysteine decarboxylase</fullName>
            <shortName evidence="3">PPC decarboxylase</shortName>
            <shortName evidence="3">PPC-DC</shortName>
            <ecNumber evidence="3">4.1.1.36</ecNumber>
        </recommendedName>
        <alternativeName>
            <fullName evidence="3">CoaC</fullName>
        </alternativeName>
    </domain>
    <domain>
        <recommendedName>
            <fullName evidence="3">Phosphopantothenate--cysteine ligase</fullName>
            <ecNumber evidence="3">6.3.2.5</ecNumber>
        </recommendedName>
        <alternativeName>
            <fullName evidence="3">CoaB</fullName>
        </alternativeName>
        <alternativeName>
            <fullName evidence="3">Phosphopantothenoylcysteine synthetase</fullName>
            <shortName evidence="3">PPC synthetase</shortName>
            <shortName evidence="3">PPC-S</shortName>
        </alternativeName>
    </domain>
</protein>
<proteinExistence type="inferred from homology"/>
<dbReference type="EC" id="4.1.1.36" evidence="3"/>
<dbReference type="UniPathway" id="UPA00241">
    <property type="reaction ID" value="UER00353"/>
</dbReference>
<evidence type="ECO:0000259" key="5">
    <source>
        <dbReference type="Pfam" id="PF02441"/>
    </source>
</evidence>
<evidence type="ECO:0000259" key="6">
    <source>
        <dbReference type="Pfam" id="PF04127"/>
    </source>
</evidence>
<dbReference type="GO" id="GO:0015937">
    <property type="term" value="P:coenzyme A biosynthetic process"/>
    <property type="evidence" value="ECO:0007669"/>
    <property type="project" value="UniProtKB-UniRule"/>
</dbReference>
<keyword evidence="3 4" id="KW-0285">Flavoprotein</keyword>
<comment type="cofactor">
    <cofactor evidence="3">
        <name>FMN</name>
        <dbReference type="ChEBI" id="CHEBI:58210"/>
    </cofactor>
    <text evidence="3">Binds 1 FMN per subunit.</text>
</comment>
<evidence type="ECO:0000256" key="2">
    <source>
        <dbReference type="ARBA" id="ARBA00023239"/>
    </source>
</evidence>
<evidence type="ECO:0000256" key="1">
    <source>
        <dbReference type="ARBA" id="ARBA00022793"/>
    </source>
</evidence>
<feature type="domain" description="DNA/pantothenate metabolism flavoprotein C-terminal" evidence="6">
    <location>
        <begin position="186"/>
        <end position="395"/>
    </location>
</feature>
<dbReference type="RefSeq" id="WP_228857016.1">
    <property type="nucleotide sequence ID" value="NZ_AP024086.1"/>
</dbReference>
<dbReference type="InterPro" id="IPR007085">
    <property type="entry name" value="DNA/pantothenate-metab_flavo_C"/>
</dbReference>
<comment type="function">
    <text evidence="4">Catalyzes two steps in the biosynthesis of coenzyme A. In the first step cysteine is conjugated to 4'-phosphopantothenate to form 4-phosphopantothenoylcysteine, in the latter compound is decarboxylated to form 4'-phosphopantotheine.</text>
</comment>
<comment type="pathway">
    <text evidence="3 4">Cofactor biosynthesis; coenzyme A biosynthesis; CoA from (R)-pantothenate: step 3/5.</text>
</comment>
<dbReference type="Pfam" id="PF02441">
    <property type="entry name" value="Flavoprotein"/>
    <property type="match status" value="1"/>
</dbReference>
<feature type="binding site" evidence="3">
    <location>
        <begin position="305"/>
        <end position="308"/>
    </location>
    <ligand>
        <name>CTP</name>
        <dbReference type="ChEBI" id="CHEBI:37563"/>
    </ligand>
</feature>
<keyword evidence="3" id="KW-0511">Multifunctional enzyme</keyword>
<evidence type="ECO:0000256" key="4">
    <source>
        <dbReference type="RuleBase" id="RU364078"/>
    </source>
</evidence>
<evidence type="ECO:0000313" key="7">
    <source>
        <dbReference type="EMBL" id="BCL60938.1"/>
    </source>
</evidence>
<feature type="binding site" evidence="3">
    <location>
        <position position="342"/>
    </location>
    <ligand>
        <name>CTP</name>
        <dbReference type="ChEBI" id="CHEBI:37563"/>
    </ligand>
</feature>
<dbReference type="InterPro" id="IPR003382">
    <property type="entry name" value="Flavoprotein"/>
</dbReference>
<comment type="caution">
    <text evidence="3">Lacks conserved residue(s) required for the propagation of feature annotation.</text>
</comment>
<comment type="catalytic activity">
    <reaction evidence="3 4">
        <text>(R)-4'-phosphopantothenate + L-cysteine + CTP = N-[(R)-4-phosphopantothenoyl]-L-cysteine + CMP + diphosphate + H(+)</text>
        <dbReference type="Rhea" id="RHEA:19397"/>
        <dbReference type="ChEBI" id="CHEBI:10986"/>
        <dbReference type="ChEBI" id="CHEBI:15378"/>
        <dbReference type="ChEBI" id="CHEBI:33019"/>
        <dbReference type="ChEBI" id="CHEBI:35235"/>
        <dbReference type="ChEBI" id="CHEBI:37563"/>
        <dbReference type="ChEBI" id="CHEBI:59458"/>
        <dbReference type="ChEBI" id="CHEBI:60377"/>
        <dbReference type="EC" id="6.3.2.5"/>
    </reaction>
</comment>
<feature type="active site" description="Proton donor" evidence="3">
    <location>
        <position position="159"/>
    </location>
</feature>
<feature type="domain" description="Flavoprotein" evidence="5">
    <location>
        <begin position="8"/>
        <end position="170"/>
    </location>
</feature>
<comment type="cofactor">
    <cofactor evidence="3">
        <name>Mg(2+)</name>
        <dbReference type="ChEBI" id="CHEBI:18420"/>
    </cofactor>
</comment>
<dbReference type="PANTHER" id="PTHR14359">
    <property type="entry name" value="HOMO-OLIGOMERIC FLAVIN CONTAINING CYS DECARBOXYLASE FAMILY"/>
    <property type="match status" value="1"/>
</dbReference>
<dbReference type="GO" id="GO:0010181">
    <property type="term" value="F:FMN binding"/>
    <property type="evidence" value="ECO:0007669"/>
    <property type="project" value="UniProtKB-UniRule"/>
</dbReference>
<dbReference type="EC" id="6.3.2.5" evidence="3"/>
<keyword evidence="8" id="KW-1185">Reference proteome</keyword>
<dbReference type="KEGG" id="dbk:DGMP_16310"/>
<dbReference type="HAMAP" id="MF_02225">
    <property type="entry name" value="CoaBC"/>
    <property type="match status" value="1"/>
</dbReference>
<feature type="region of interest" description="Phosphopantothenoylcysteine decarboxylase" evidence="3">
    <location>
        <begin position="1"/>
        <end position="190"/>
    </location>
</feature>
<dbReference type="NCBIfam" id="TIGR00521">
    <property type="entry name" value="coaBC_dfp"/>
    <property type="match status" value="1"/>
</dbReference>
<comment type="function">
    <text evidence="3">Catalyzes two sequential steps in the biosynthesis of coenzyme A. In the first step cysteine is conjugated to 4'-phosphopantothenate to form 4-phosphopantothenoylcysteine. In the second step the latter compound is decarboxylated to form 4'-phosphopantotheine.</text>
</comment>
<keyword evidence="2 3" id="KW-0456">Lyase</keyword>
<reference evidence="7" key="1">
    <citation type="submission" date="2020-09" db="EMBL/GenBank/DDBJ databases">
        <title>Desulfogranum mesoprofundum gen. nov., sp. nov., a novel mesophilic, sulfate-reducing chemolithoautotroph isolated from a deep-sea hydrothermal vent chimney in the Suiyo Seamount.</title>
        <authorList>
            <person name="Hashimoto Y."/>
            <person name="Nakagawa S."/>
        </authorList>
    </citation>
    <scope>NUCLEOTIDE SEQUENCE</scope>
    <source>
        <strain evidence="7">KT2</strain>
    </source>
</reference>
<comment type="pathway">
    <text evidence="3 4">Cofactor biosynthesis; coenzyme A biosynthesis; CoA from (R)-pantothenate: step 2/5.</text>
</comment>
<feature type="region of interest" description="Phosphopantothenate--cysteine ligase" evidence="3">
    <location>
        <begin position="191"/>
        <end position="396"/>
    </location>
</feature>
<organism evidence="7 8">
    <name type="scientific">Desulfomarina profundi</name>
    <dbReference type="NCBI Taxonomy" id="2772557"/>
    <lineage>
        <taxon>Bacteria</taxon>
        <taxon>Pseudomonadati</taxon>
        <taxon>Thermodesulfobacteriota</taxon>
        <taxon>Desulfobulbia</taxon>
        <taxon>Desulfobulbales</taxon>
        <taxon>Desulfobulbaceae</taxon>
        <taxon>Desulfomarina</taxon>
    </lineage>
</organism>
<evidence type="ECO:0000313" key="8">
    <source>
        <dbReference type="Proteomes" id="UP000826725"/>
    </source>
</evidence>
<keyword evidence="1 3" id="KW-0210">Decarboxylase</keyword>
<evidence type="ECO:0000256" key="3">
    <source>
        <dbReference type="HAMAP-Rule" id="MF_02225"/>
    </source>
</evidence>
<name>A0A8D5FL02_9BACT</name>
<dbReference type="GO" id="GO:0046872">
    <property type="term" value="F:metal ion binding"/>
    <property type="evidence" value="ECO:0007669"/>
    <property type="project" value="UniProtKB-KW"/>
</dbReference>
<dbReference type="GO" id="GO:0071513">
    <property type="term" value="C:phosphopantothenoylcysteine decarboxylase complex"/>
    <property type="evidence" value="ECO:0007669"/>
    <property type="project" value="TreeGrafter"/>
</dbReference>
<comment type="similarity">
    <text evidence="3 4">In the N-terminal section; belongs to the HFCD (homo-oligomeric flavin containing Cys decarboxylase) superfamily.</text>
</comment>
<dbReference type="PANTHER" id="PTHR14359:SF6">
    <property type="entry name" value="PHOSPHOPANTOTHENOYLCYSTEINE DECARBOXYLASE"/>
    <property type="match status" value="1"/>
</dbReference>
<dbReference type="InterPro" id="IPR005252">
    <property type="entry name" value="CoaBC"/>
</dbReference>
<dbReference type="Pfam" id="PF04127">
    <property type="entry name" value="DFP"/>
    <property type="match status" value="1"/>
</dbReference>
<sequence>MGNCFAGKRIVVGVTGSIAAFKVAGWVSTLVKEEAEVKVIMTESATRFVTPLTFSALTGIKTVGDMFAESDDPMLHISLGGEADVLLIAPATANTIASLAAGIADNLLTSTALVTRTKVLVCPAMNTRMYDHPATIENIQKLKTFGYEIIEPGYGRMACRDEGKGRLADWEIVEEYLARALTQQDLAGKTVLVTAGPTREPIDPARFLSNRSSGKMGYAIARAAFRRGAKVILVSGPTALTCPAGVKRLEVQTAQEMYETVLQHSEQADIIIKSAAVADYRPGEQAVHKVKKEEISPALSLVQNPDILLELGRRKKKGQLLIGFAAESRRLREEGEKKLKRKNLDLIAVNNISGENTGFESESNQLLLLSKSRVEQLPLTGKLHTADLLLDRICSL</sequence>
<dbReference type="GO" id="GO:0015941">
    <property type="term" value="P:pantothenate catabolic process"/>
    <property type="evidence" value="ECO:0007669"/>
    <property type="project" value="InterPro"/>
</dbReference>
<keyword evidence="3" id="KW-0460">Magnesium</keyword>
<dbReference type="Proteomes" id="UP000826725">
    <property type="component" value="Chromosome"/>
</dbReference>
<gene>
    <name evidence="3 7" type="primary">coaBC</name>
    <name evidence="7" type="ORF">DGMP_16310</name>
</gene>
<dbReference type="EMBL" id="AP024086">
    <property type="protein sequence ID" value="BCL60938.1"/>
    <property type="molecule type" value="Genomic_DNA"/>
</dbReference>
<dbReference type="AlphaFoldDB" id="A0A8D5FL02"/>
<comment type="similarity">
    <text evidence="3 4">In the C-terminal section; belongs to the PPC synthetase family.</text>
</comment>
<feature type="binding site" evidence="3">
    <location>
        <position position="279"/>
    </location>
    <ligand>
        <name>CTP</name>
        <dbReference type="ChEBI" id="CHEBI:37563"/>
    </ligand>
</feature>
<feature type="binding site" evidence="3">
    <location>
        <position position="338"/>
    </location>
    <ligand>
        <name>CTP</name>
        <dbReference type="ChEBI" id="CHEBI:37563"/>
    </ligand>
</feature>
<keyword evidence="3 4" id="KW-0288">FMN</keyword>
<keyword evidence="3 4" id="KW-0436">Ligase</keyword>
<comment type="catalytic activity">
    <reaction evidence="3 4">
        <text>N-[(R)-4-phosphopantothenoyl]-L-cysteine + H(+) = (R)-4'-phosphopantetheine + CO2</text>
        <dbReference type="Rhea" id="RHEA:16793"/>
        <dbReference type="ChEBI" id="CHEBI:15378"/>
        <dbReference type="ChEBI" id="CHEBI:16526"/>
        <dbReference type="ChEBI" id="CHEBI:59458"/>
        <dbReference type="ChEBI" id="CHEBI:61723"/>
        <dbReference type="EC" id="4.1.1.36"/>
    </reaction>
</comment>
<feature type="binding site" evidence="3">
    <location>
        <position position="289"/>
    </location>
    <ligand>
        <name>CTP</name>
        <dbReference type="ChEBI" id="CHEBI:37563"/>
    </ligand>
</feature>
<dbReference type="GO" id="GO:0004633">
    <property type="term" value="F:phosphopantothenoylcysteine decarboxylase activity"/>
    <property type="evidence" value="ECO:0007669"/>
    <property type="project" value="UniProtKB-UniRule"/>
</dbReference>